<gene>
    <name evidence="1" type="ORF">ACIPUH_13000</name>
</gene>
<evidence type="ECO:0000313" key="2">
    <source>
        <dbReference type="Proteomes" id="UP001617702"/>
    </source>
</evidence>
<name>A0ABW8GWX2_9GAMM</name>
<keyword evidence="2" id="KW-1185">Reference proteome</keyword>
<dbReference type="InterPro" id="IPR029058">
    <property type="entry name" value="AB_hydrolase_fold"/>
</dbReference>
<protein>
    <submittedName>
        <fullName evidence="1">Uncharacterized protein</fullName>
    </submittedName>
</protein>
<dbReference type="Gene3D" id="3.40.50.1820">
    <property type="entry name" value="alpha/beta hydrolase"/>
    <property type="match status" value="1"/>
</dbReference>
<accession>A0ABW8GWX2</accession>
<dbReference type="SUPFAM" id="SSF53474">
    <property type="entry name" value="alpha/beta-Hydrolases"/>
    <property type="match status" value="1"/>
</dbReference>
<evidence type="ECO:0000313" key="1">
    <source>
        <dbReference type="EMBL" id="MFJ5513710.1"/>
    </source>
</evidence>
<sequence length="52" mass="5702">MPLRISINQPYNADIKVLSAFYLSEAGDIVHHSRLVLGGWSLGATIAFKMAQ</sequence>
<dbReference type="EMBL" id="JBIXLB010000005">
    <property type="protein sequence ID" value="MFJ5513710.1"/>
    <property type="molecule type" value="Genomic_DNA"/>
</dbReference>
<organism evidence="1 2">
    <name type="scientific">Pectobacterium jejuense</name>
    <dbReference type="NCBI Taxonomy" id="2974022"/>
    <lineage>
        <taxon>Bacteria</taxon>
        <taxon>Pseudomonadati</taxon>
        <taxon>Pseudomonadota</taxon>
        <taxon>Gammaproteobacteria</taxon>
        <taxon>Enterobacterales</taxon>
        <taxon>Pectobacteriaceae</taxon>
        <taxon>Pectobacterium</taxon>
    </lineage>
</organism>
<comment type="caution">
    <text evidence="1">The sequence shown here is derived from an EMBL/GenBank/DDBJ whole genome shotgun (WGS) entry which is preliminary data.</text>
</comment>
<proteinExistence type="predicted"/>
<dbReference type="Proteomes" id="UP001617702">
    <property type="component" value="Unassembled WGS sequence"/>
</dbReference>
<dbReference type="RefSeq" id="WP_400354806.1">
    <property type="nucleotide sequence ID" value="NZ_JBIXLA010000005.1"/>
</dbReference>
<reference evidence="1 2" key="1">
    <citation type="submission" date="2024-10" db="EMBL/GenBank/DDBJ databases">
        <authorList>
            <person name="Lu C.-H."/>
        </authorList>
    </citation>
    <scope>NUCLEOTIDE SEQUENCE [LARGE SCALE GENOMIC DNA]</scope>
    <source>
        <strain evidence="1 2">22LXZD03-01</strain>
    </source>
</reference>